<dbReference type="KEGG" id="agv:OJF2_43310"/>
<comment type="catalytic activity">
    <reaction evidence="12">
        <text>2'-deoxyribonucleotide-(2'-deoxyribose 5'-phosphate)-2'-deoxyribonucleotide-DNA = a 3'-end 2'-deoxyribonucleotide-(2,3-dehydro-2,3-deoxyribose 5'-phosphate)-DNA + a 5'-end 5'-phospho-2'-deoxyribonucleoside-DNA + H(+)</text>
        <dbReference type="Rhea" id="RHEA:66592"/>
        <dbReference type="Rhea" id="RHEA-COMP:13180"/>
        <dbReference type="Rhea" id="RHEA-COMP:16897"/>
        <dbReference type="Rhea" id="RHEA-COMP:17067"/>
        <dbReference type="ChEBI" id="CHEBI:15378"/>
        <dbReference type="ChEBI" id="CHEBI:136412"/>
        <dbReference type="ChEBI" id="CHEBI:157695"/>
        <dbReference type="ChEBI" id="CHEBI:167181"/>
        <dbReference type="EC" id="4.2.99.18"/>
    </reaction>
</comment>
<dbReference type="CDD" id="cd00056">
    <property type="entry name" value="ENDO3c"/>
    <property type="match status" value="1"/>
</dbReference>
<gene>
    <name evidence="15" type="primary">pdg_2</name>
    <name evidence="12" type="synonym">nth</name>
    <name evidence="15" type="ORF">OJF2_43310</name>
</gene>
<dbReference type="SUPFAM" id="SSF48150">
    <property type="entry name" value="DNA-glycosylase"/>
    <property type="match status" value="1"/>
</dbReference>
<dbReference type="SMART" id="SM00478">
    <property type="entry name" value="ENDO3c"/>
    <property type="match status" value="1"/>
</dbReference>
<feature type="binding site" evidence="12">
    <location>
        <position position="221"/>
    </location>
    <ligand>
        <name>[4Fe-4S] cluster</name>
        <dbReference type="ChEBI" id="CHEBI:49883"/>
    </ligand>
</feature>
<evidence type="ECO:0000313" key="16">
    <source>
        <dbReference type="Proteomes" id="UP000324233"/>
    </source>
</evidence>
<feature type="domain" description="HhH-GPD" evidence="14">
    <location>
        <begin position="61"/>
        <end position="209"/>
    </location>
</feature>
<dbReference type="EC" id="4.2.99.18" evidence="12"/>
<dbReference type="PROSITE" id="PS00764">
    <property type="entry name" value="ENDONUCLEASE_III_1"/>
    <property type="match status" value="1"/>
</dbReference>
<dbReference type="Proteomes" id="UP000324233">
    <property type="component" value="Chromosome"/>
</dbReference>
<keyword evidence="11 12" id="KW-0326">Glycosidase</keyword>
<dbReference type="GO" id="GO:0003677">
    <property type="term" value="F:DNA binding"/>
    <property type="evidence" value="ECO:0007669"/>
    <property type="project" value="UniProtKB-UniRule"/>
</dbReference>
<dbReference type="InterPro" id="IPR023170">
    <property type="entry name" value="HhH_base_excis_C"/>
</dbReference>
<dbReference type="Gene3D" id="1.10.340.30">
    <property type="entry name" value="Hypothetical protein, domain 2"/>
    <property type="match status" value="1"/>
</dbReference>
<dbReference type="InterPro" id="IPR004036">
    <property type="entry name" value="Endonuclease-III-like_CS2"/>
</dbReference>
<feature type="binding site" evidence="12">
    <location>
        <position position="227"/>
    </location>
    <ligand>
        <name>[4Fe-4S] cluster</name>
        <dbReference type="ChEBI" id="CHEBI:49883"/>
    </ligand>
</feature>
<dbReference type="PANTHER" id="PTHR10359">
    <property type="entry name" value="A/G-SPECIFIC ADENINE GLYCOSYLASE/ENDONUCLEASE III"/>
    <property type="match status" value="1"/>
</dbReference>
<dbReference type="GO" id="GO:0046872">
    <property type="term" value="F:metal ion binding"/>
    <property type="evidence" value="ECO:0007669"/>
    <property type="project" value="UniProtKB-KW"/>
</dbReference>
<dbReference type="InterPro" id="IPR000445">
    <property type="entry name" value="HhH_motif"/>
</dbReference>
<evidence type="ECO:0000256" key="8">
    <source>
        <dbReference type="ARBA" id="ARBA00023125"/>
    </source>
</evidence>
<dbReference type="AlphaFoldDB" id="A0A5B9W6C7"/>
<dbReference type="InterPro" id="IPR003651">
    <property type="entry name" value="Endonuclease3_FeS-loop_motif"/>
</dbReference>
<feature type="compositionally biased region" description="Low complexity" evidence="13">
    <location>
        <begin position="12"/>
        <end position="23"/>
    </location>
</feature>
<protein>
    <recommendedName>
        <fullName evidence="12">Endonuclease III</fullName>
        <ecNumber evidence="12">4.2.99.18</ecNumber>
    </recommendedName>
    <alternativeName>
        <fullName evidence="12">DNA-(apurinic or apyrimidinic site) lyase</fullName>
    </alternativeName>
</protein>
<evidence type="ECO:0000256" key="7">
    <source>
        <dbReference type="ARBA" id="ARBA00023014"/>
    </source>
</evidence>
<dbReference type="InterPro" id="IPR005759">
    <property type="entry name" value="Nth"/>
</dbReference>
<evidence type="ECO:0000313" key="15">
    <source>
        <dbReference type="EMBL" id="QEH35774.1"/>
    </source>
</evidence>
<keyword evidence="7 12" id="KW-0411">Iron-sulfur</keyword>
<dbReference type="Gene3D" id="1.10.1670.10">
    <property type="entry name" value="Helix-hairpin-Helix base-excision DNA repair enzymes (C-terminal)"/>
    <property type="match status" value="1"/>
</dbReference>
<accession>A0A5B9W6C7</accession>
<keyword evidence="2 12" id="KW-0004">4Fe-4S</keyword>
<dbReference type="PROSITE" id="PS01155">
    <property type="entry name" value="ENDONUCLEASE_III_2"/>
    <property type="match status" value="1"/>
</dbReference>
<evidence type="ECO:0000256" key="2">
    <source>
        <dbReference type="ARBA" id="ARBA00022485"/>
    </source>
</evidence>
<dbReference type="GO" id="GO:0006285">
    <property type="term" value="P:base-excision repair, AP site formation"/>
    <property type="evidence" value="ECO:0007669"/>
    <property type="project" value="TreeGrafter"/>
</dbReference>
<sequence length="236" mass="25625">MPRPGARKDGEAPAARPADATAGDPVAHARGVVRGLKRLYPEAICALHHETPFQLLVATILSAQCTDARVNQVTPELFRRFPDARAMAAADQAELEALVRTTGFFRSKAKNLKAMAERLAGEHAGEIPRDVEALTRLAGVGRKTANVVLGTAYGIASGVVVDTHVKRLAFRLGLTAQRLPEKVEKDLMAAVPRREWVELSHRLIQHGRRTCFARNPRCSECGLAKLCPRAGVTSSR</sequence>
<dbReference type="HAMAP" id="MF_00942">
    <property type="entry name" value="Nth"/>
    <property type="match status" value="1"/>
</dbReference>
<evidence type="ECO:0000256" key="11">
    <source>
        <dbReference type="ARBA" id="ARBA00023295"/>
    </source>
</evidence>
<dbReference type="PIRSF" id="PIRSF001435">
    <property type="entry name" value="Nth"/>
    <property type="match status" value="1"/>
</dbReference>
<evidence type="ECO:0000256" key="12">
    <source>
        <dbReference type="HAMAP-Rule" id="MF_00942"/>
    </source>
</evidence>
<comment type="function">
    <text evidence="12">DNA repair enzyme that has both DNA N-glycosylase activity and AP-lyase activity. The DNA N-glycosylase activity releases various damaged pyrimidines from DNA by cleaving the N-glycosidic bond, leaving an AP (apurinic/apyrimidinic) site. The AP-lyase activity cleaves the phosphodiester bond 3' to the AP site by a beta-elimination, leaving a 3'-terminal unsaturated sugar and a product with a terminal 5'-phosphate.</text>
</comment>
<comment type="cofactor">
    <cofactor evidence="12">
        <name>[4Fe-4S] cluster</name>
        <dbReference type="ChEBI" id="CHEBI:49883"/>
    </cofactor>
    <text evidence="12">Binds 1 [4Fe-4S] cluster.</text>
</comment>
<organism evidence="15 16">
    <name type="scientific">Aquisphaera giovannonii</name>
    <dbReference type="NCBI Taxonomy" id="406548"/>
    <lineage>
        <taxon>Bacteria</taxon>
        <taxon>Pseudomonadati</taxon>
        <taxon>Planctomycetota</taxon>
        <taxon>Planctomycetia</taxon>
        <taxon>Isosphaerales</taxon>
        <taxon>Isosphaeraceae</taxon>
        <taxon>Aquisphaera</taxon>
    </lineage>
</organism>
<keyword evidence="10 12" id="KW-0456">Lyase</keyword>
<dbReference type="GO" id="GO:0051539">
    <property type="term" value="F:4 iron, 4 sulfur cluster binding"/>
    <property type="evidence" value="ECO:0007669"/>
    <property type="project" value="UniProtKB-UniRule"/>
</dbReference>
<keyword evidence="4 12" id="KW-0227">DNA damage</keyword>
<dbReference type="PANTHER" id="PTHR10359:SF18">
    <property type="entry name" value="ENDONUCLEASE III"/>
    <property type="match status" value="1"/>
</dbReference>
<dbReference type="Pfam" id="PF00633">
    <property type="entry name" value="HHH"/>
    <property type="match status" value="1"/>
</dbReference>
<evidence type="ECO:0000256" key="13">
    <source>
        <dbReference type="SAM" id="MobiDB-lite"/>
    </source>
</evidence>
<feature type="binding site" evidence="12">
    <location>
        <position position="218"/>
    </location>
    <ligand>
        <name>[4Fe-4S] cluster</name>
        <dbReference type="ChEBI" id="CHEBI:49883"/>
    </ligand>
</feature>
<evidence type="ECO:0000256" key="3">
    <source>
        <dbReference type="ARBA" id="ARBA00022723"/>
    </source>
</evidence>
<evidence type="ECO:0000256" key="4">
    <source>
        <dbReference type="ARBA" id="ARBA00022763"/>
    </source>
</evidence>
<keyword evidence="8 12" id="KW-0238">DNA-binding</keyword>
<proteinExistence type="inferred from homology"/>
<dbReference type="FunFam" id="1.10.340.30:FF:000001">
    <property type="entry name" value="Endonuclease III"/>
    <property type="match status" value="1"/>
</dbReference>
<dbReference type="GO" id="GO:0019104">
    <property type="term" value="F:DNA N-glycosylase activity"/>
    <property type="evidence" value="ECO:0007669"/>
    <property type="project" value="UniProtKB-UniRule"/>
</dbReference>
<evidence type="ECO:0000256" key="5">
    <source>
        <dbReference type="ARBA" id="ARBA00022801"/>
    </source>
</evidence>
<dbReference type="FunFam" id="1.10.1670.10:FF:000001">
    <property type="entry name" value="Endonuclease III"/>
    <property type="match status" value="1"/>
</dbReference>
<keyword evidence="6 12" id="KW-0408">Iron</keyword>
<evidence type="ECO:0000259" key="14">
    <source>
        <dbReference type="SMART" id="SM00478"/>
    </source>
</evidence>
<dbReference type="RefSeq" id="WP_148595526.1">
    <property type="nucleotide sequence ID" value="NZ_CP042997.1"/>
</dbReference>
<evidence type="ECO:0000256" key="10">
    <source>
        <dbReference type="ARBA" id="ARBA00023239"/>
    </source>
</evidence>
<dbReference type="GO" id="GO:0140078">
    <property type="term" value="F:class I DNA-(apurinic or apyrimidinic site) endonuclease activity"/>
    <property type="evidence" value="ECO:0007669"/>
    <property type="project" value="UniProtKB-EC"/>
</dbReference>
<evidence type="ECO:0000256" key="9">
    <source>
        <dbReference type="ARBA" id="ARBA00023204"/>
    </source>
</evidence>
<evidence type="ECO:0000256" key="6">
    <source>
        <dbReference type="ARBA" id="ARBA00023004"/>
    </source>
</evidence>
<name>A0A5B9W6C7_9BACT</name>
<dbReference type="EMBL" id="CP042997">
    <property type="protein sequence ID" value="QEH35774.1"/>
    <property type="molecule type" value="Genomic_DNA"/>
</dbReference>
<dbReference type="OrthoDB" id="9800977at2"/>
<feature type="binding site" evidence="12">
    <location>
        <position position="211"/>
    </location>
    <ligand>
        <name>[4Fe-4S] cluster</name>
        <dbReference type="ChEBI" id="CHEBI:49883"/>
    </ligand>
</feature>
<keyword evidence="16" id="KW-1185">Reference proteome</keyword>
<feature type="compositionally biased region" description="Basic and acidic residues" evidence="13">
    <location>
        <begin position="1"/>
        <end position="11"/>
    </location>
</feature>
<feature type="region of interest" description="Disordered" evidence="13">
    <location>
        <begin position="1"/>
        <end position="23"/>
    </location>
</feature>
<dbReference type="Pfam" id="PF10576">
    <property type="entry name" value="EndIII_4Fe-2S"/>
    <property type="match status" value="1"/>
</dbReference>
<dbReference type="SMART" id="SM00525">
    <property type="entry name" value="FES"/>
    <property type="match status" value="1"/>
</dbReference>
<dbReference type="InterPro" id="IPR011257">
    <property type="entry name" value="DNA_glycosylase"/>
</dbReference>
<keyword evidence="5 12" id="KW-0378">Hydrolase</keyword>
<comment type="similarity">
    <text evidence="1 12">Belongs to the Nth/MutY family.</text>
</comment>
<dbReference type="Pfam" id="PF00730">
    <property type="entry name" value="HhH-GPD"/>
    <property type="match status" value="1"/>
</dbReference>
<dbReference type="InterPro" id="IPR004035">
    <property type="entry name" value="Endouclease-III_FeS-bd_BS"/>
</dbReference>
<reference evidence="15 16" key="1">
    <citation type="submission" date="2019-08" db="EMBL/GenBank/DDBJ databases">
        <title>Deep-cultivation of Planctomycetes and their phenomic and genomic characterization uncovers novel biology.</title>
        <authorList>
            <person name="Wiegand S."/>
            <person name="Jogler M."/>
            <person name="Boedeker C."/>
            <person name="Pinto D."/>
            <person name="Vollmers J."/>
            <person name="Rivas-Marin E."/>
            <person name="Kohn T."/>
            <person name="Peeters S.H."/>
            <person name="Heuer A."/>
            <person name="Rast P."/>
            <person name="Oberbeckmann S."/>
            <person name="Bunk B."/>
            <person name="Jeske O."/>
            <person name="Meyerdierks A."/>
            <person name="Storesund J.E."/>
            <person name="Kallscheuer N."/>
            <person name="Luecker S."/>
            <person name="Lage O.M."/>
            <person name="Pohl T."/>
            <person name="Merkel B.J."/>
            <person name="Hornburger P."/>
            <person name="Mueller R.-W."/>
            <person name="Bruemmer F."/>
            <person name="Labrenz M."/>
            <person name="Spormann A.M."/>
            <person name="Op den Camp H."/>
            <person name="Overmann J."/>
            <person name="Amann R."/>
            <person name="Jetten M.S.M."/>
            <person name="Mascher T."/>
            <person name="Medema M.H."/>
            <person name="Devos D.P."/>
            <person name="Kaster A.-K."/>
            <person name="Ovreas L."/>
            <person name="Rohde M."/>
            <person name="Galperin M.Y."/>
            <person name="Jogler C."/>
        </authorList>
    </citation>
    <scope>NUCLEOTIDE SEQUENCE [LARGE SCALE GENOMIC DNA]</scope>
    <source>
        <strain evidence="15 16">OJF2</strain>
    </source>
</reference>
<keyword evidence="3 12" id="KW-0479">Metal-binding</keyword>
<keyword evidence="9 12" id="KW-0234">DNA repair</keyword>
<evidence type="ECO:0000256" key="1">
    <source>
        <dbReference type="ARBA" id="ARBA00008343"/>
    </source>
</evidence>
<dbReference type="NCBIfam" id="TIGR01083">
    <property type="entry name" value="nth"/>
    <property type="match status" value="1"/>
</dbReference>
<dbReference type="InterPro" id="IPR003265">
    <property type="entry name" value="HhH-GPD_domain"/>
</dbReference>